<proteinExistence type="predicted"/>
<protein>
    <submittedName>
        <fullName evidence="1">Uncharacterized protein</fullName>
    </submittedName>
</protein>
<dbReference type="EMBL" id="AONC01000003">
    <property type="protein sequence ID" value="EXJ17037.1"/>
    <property type="molecule type" value="Genomic_DNA"/>
</dbReference>
<reference evidence="1 2" key="1">
    <citation type="submission" date="2012-11" db="EMBL/GenBank/DDBJ databases">
        <title>Genome assembly of Thiorhodococcus sp. AK35.</title>
        <authorList>
            <person name="Nupur N."/>
            <person name="Khatri I."/>
            <person name="Subramanian S."/>
            <person name="Pinnaka A."/>
        </authorList>
    </citation>
    <scope>NUCLEOTIDE SEQUENCE [LARGE SCALE GENOMIC DNA]</scope>
    <source>
        <strain evidence="1 2">AK35</strain>
    </source>
</reference>
<accession>W9VLQ6</accession>
<sequence>MDKKDSHCQLRVIKNGRSGDARRAAAMRHRRIATGRLHQSRRPKQPLDE</sequence>
<comment type="caution">
    <text evidence="1">The sequence shown here is derived from an EMBL/GenBank/DDBJ whole genome shotgun (WGS) entry which is preliminary data.</text>
</comment>
<dbReference type="STRING" id="1249627.D779_1860"/>
<name>W9VLQ6_9GAMM</name>
<dbReference type="AlphaFoldDB" id="W9VLQ6"/>
<evidence type="ECO:0000313" key="2">
    <source>
        <dbReference type="Proteomes" id="UP000019460"/>
    </source>
</evidence>
<gene>
    <name evidence="1" type="ORF">D779_1860</name>
</gene>
<organism evidence="1 2">
    <name type="scientific">Imhoffiella purpurea</name>
    <dbReference type="NCBI Taxonomy" id="1249627"/>
    <lineage>
        <taxon>Bacteria</taxon>
        <taxon>Pseudomonadati</taxon>
        <taxon>Pseudomonadota</taxon>
        <taxon>Gammaproteobacteria</taxon>
        <taxon>Chromatiales</taxon>
        <taxon>Chromatiaceae</taxon>
        <taxon>Imhoffiella</taxon>
    </lineage>
</organism>
<dbReference type="Proteomes" id="UP000019460">
    <property type="component" value="Unassembled WGS sequence"/>
</dbReference>
<keyword evidence="2" id="KW-1185">Reference proteome</keyword>
<evidence type="ECO:0000313" key="1">
    <source>
        <dbReference type="EMBL" id="EXJ17037.1"/>
    </source>
</evidence>